<gene>
    <name evidence="2" type="ORF">HU200_028681</name>
</gene>
<reference evidence="2" key="1">
    <citation type="submission" date="2020-07" db="EMBL/GenBank/DDBJ databases">
        <title>Genome sequence and genetic diversity analysis of an under-domesticated orphan crop, white fonio (Digitaria exilis).</title>
        <authorList>
            <person name="Bennetzen J.L."/>
            <person name="Chen S."/>
            <person name="Ma X."/>
            <person name="Wang X."/>
            <person name="Yssel A.E.J."/>
            <person name="Chaluvadi S.R."/>
            <person name="Johnson M."/>
            <person name="Gangashetty P."/>
            <person name="Hamidou F."/>
            <person name="Sanogo M.D."/>
            <person name="Zwaenepoel A."/>
            <person name="Wallace J."/>
            <person name="Van De Peer Y."/>
            <person name="Van Deynze A."/>
        </authorList>
    </citation>
    <scope>NUCLEOTIDE SEQUENCE</scope>
    <source>
        <tissue evidence="2">Leaves</tissue>
    </source>
</reference>
<keyword evidence="1" id="KW-0732">Signal</keyword>
<dbReference type="OrthoDB" id="679693at2759"/>
<keyword evidence="3" id="KW-1185">Reference proteome</keyword>
<protein>
    <recommendedName>
        <fullName evidence="4">Chitin-binding type-2 domain-containing protein</fullName>
    </recommendedName>
</protein>
<dbReference type="AlphaFoldDB" id="A0A835ESL2"/>
<accession>A0A835ESL2</accession>
<dbReference type="PANTHER" id="PTHR48158">
    <property type="entry name" value="OS11G0453550 PROTEIN"/>
    <property type="match status" value="1"/>
</dbReference>
<dbReference type="EMBL" id="JACEFO010001742">
    <property type="protein sequence ID" value="KAF8712901.1"/>
    <property type="molecule type" value="Genomic_DNA"/>
</dbReference>
<evidence type="ECO:0000256" key="1">
    <source>
        <dbReference type="SAM" id="SignalP"/>
    </source>
</evidence>
<evidence type="ECO:0000313" key="3">
    <source>
        <dbReference type="Proteomes" id="UP000636709"/>
    </source>
</evidence>
<proteinExistence type="predicted"/>
<dbReference type="Proteomes" id="UP000636709">
    <property type="component" value="Unassembled WGS sequence"/>
</dbReference>
<feature type="chain" id="PRO_5032393957" description="Chitin-binding type-2 domain-containing protein" evidence="1">
    <location>
        <begin position="21"/>
        <end position="118"/>
    </location>
</feature>
<feature type="signal peptide" evidence="1">
    <location>
        <begin position="1"/>
        <end position="20"/>
    </location>
</feature>
<comment type="caution">
    <text evidence="2">The sequence shown here is derived from an EMBL/GenBank/DDBJ whole genome shotgun (WGS) entry which is preliminary data.</text>
</comment>
<dbReference type="PANTHER" id="PTHR48158:SF1">
    <property type="entry name" value="OS11G0453550 PROTEIN"/>
    <property type="match status" value="1"/>
</dbReference>
<evidence type="ECO:0000313" key="2">
    <source>
        <dbReference type="EMBL" id="KAF8712901.1"/>
    </source>
</evidence>
<evidence type="ECO:0008006" key="4">
    <source>
        <dbReference type="Google" id="ProtNLM"/>
    </source>
</evidence>
<organism evidence="2 3">
    <name type="scientific">Digitaria exilis</name>
    <dbReference type="NCBI Taxonomy" id="1010633"/>
    <lineage>
        <taxon>Eukaryota</taxon>
        <taxon>Viridiplantae</taxon>
        <taxon>Streptophyta</taxon>
        <taxon>Embryophyta</taxon>
        <taxon>Tracheophyta</taxon>
        <taxon>Spermatophyta</taxon>
        <taxon>Magnoliopsida</taxon>
        <taxon>Liliopsida</taxon>
        <taxon>Poales</taxon>
        <taxon>Poaceae</taxon>
        <taxon>PACMAD clade</taxon>
        <taxon>Panicoideae</taxon>
        <taxon>Panicodae</taxon>
        <taxon>Paniceae</taxon>
        <taxon>Anthephorinae</taxon>
        <taxon>Digitaria</taxon>
    </lineage>
</organism>
<name>A0A835ESL2_9POAL</name>
<sequence length="118" mass="12850">MKRSSHGLFLLLSLVLLASSFIPAPISGQNIVDSGRKSKMTISATKAAIIHDDDDVFNGCTPHDASASRFLCTKDGLYWPSLSECAINCPAATRHRDTFSPSPHQCPWLIRGCVVHKL</sequence>